<dbReference type="Proteomes" id="UP000224006">
    <property type="component" value="Unassembled WGS sequence"/>
</dbReference>
<dbReference type="EMBL" id="NWUJ01000014">
    <property type="protein sequence ID" value="PFH31672.1"/>
    <property type="molecule type" value="Genomic_DNA"/>
</dbReference>
<feature type="region of interest" description="Disordered" evidence="1">
    <location>
        <begin position="319"/>
        <end position="341"/>
    </location>
</feature>
<feature type="compositionally biased region" description="Basic and acidic residues" evidence="1">
    <location>
        <begin position="1150"/>
        <end position="1164"/>
    </location>
</feature>
<feature type="compositionally biased region" description="Basic and acidic residues" evidence="1">
    <location>
        <begin position="461"/>
        <end position="476"/>
    </location>
</feature>
<feature type="compositionally biased region" description="Basic and acidic residues" evidence="1">
    <location>
        <begin position="1475"/>
        <end position="1488"/>
    </location>
</feature>
<protein>
    <submittedName>
        <fullName evidence="2">Uncharacterized protein</fullName>
    </submittedName>
</protein>
<evidence type="ECO:0000313" key="2">
    <source>
        <dbReference type="EMBL" id="PFH31672.1"/>
    </source>
</evidence>
<proteinExistence type="predicted"/>
<dbReference type="KEGG" id="bbes:BESB_026460"/>
<feature type="compositionally biased region" description="Polar residues" evidence="1">
    <location>
        <begin position="1586"/>
        <end position="1608"/>
    </location>
</feature>
<organism evidence="2 3">
    <name type="scientific">Besnoitia besnoiti</name>
    <name type="common">Apicomplexan protozoan</name>
    <dbReference type="NCBI Taxonomy" id="94643"/>
    <lineage>
        <taxon>Eukaryota</taxon>
        <taxon>Sar</taxon>
        <taxon>Alveolata</taxon>
        <taxon>Apicomplexa</taxon>
        <taxon>Conoidasida</taxon>
        <taxon>Coccidia</taxon>
        <taxon>Eucoccidiorida</taxon>
        <taxon>Eimeriorina</taxon>
        <taxon>Sarcocystidae</taxon>
        <taxon>Besnoitia</taxon>
    </lineage>
</organism>
<feature type="region of interest" description="Disordered" evidence="1">
    <location>
        <begin position="572"/>
        <end position="599"/>
    </location>
</feature>
<feature type="compositionally biased region" description="Basic and acidic residues" evidence="1">
    <location>
        <begin position="1246"/>
        <end position="1260"/>
    </location>
</feature>
<keyword evidence="3" id="KW-1185">Reference proteome</keyword>
<reference evidence="2 3" key="1">
    <citation type="submission" date="2017-09" db="EMBL/GenBank/DDBJ databases">
        <title>Genome sequencing of Besnoitia besnoiti strain Bb-Ger1.</title>
        <authorList>
            <person name="Schares G."/>
            <person name="Venepally P."/>
            <person name="Lorenzi H.A."/>
        </authorList>
    </citation>
    <scope>NUCLEOTIDE SEQUENCE [LARGE SCALE GENOMIC DNA]</scope>
    <source>
        <strain evidence="2 3">Bb-Ger1</strain>
    </source>
</reference>
<feature type="compositionally biased region" description="Basic and acidic residues" evidence="1">
    <location>
        <begin position="1126"/>
        <end position="1139"/>
    </location>
</feature>
<evidence type="ECO:0000256" key="1">
    <source>
        <dbReference type="SAM" id="MobiDB-lite"/>
    </source>
</evidence>
<feature type="compositionally biased region" description="Basic and acidic residues" evidence="1">
    <location>
        <begin position="1348"/>
        <end position="1380"/>
    </location>
</feature>
<sequence length="1755" mass="186545">MGATNSTFQEDDSEPIEVAVATGKQLTDWEFLRSSIVGRHYGLDAAALESYSHAGVLVQQLPSKISPHRSSEDSGRHGLSSDLPEQTRRKTLSHCRGEVFSPSPGVLSISRALSPSARYNASCLGRRSTIAREGRTLNRKLASAHMNCLIGGHAAEVSDASPPSVEDEGGSTRAPSFEDILNSSKQTPCPILYTADRPRSLPQGGKKRRSATAKTPQTERTLTCVESTSALFGGCTRSTAGSLAESGTRHGVTNTRDTRPDAFLDQAFCGDYVRSVSLRLPVSSEKKTISGSAFFAAGELFETSPTAFYRPGRRVCEPERRPLGSGEEKAACSPPPTATGPSDKRCWCSFQSEELPHSSSVVFLGSPGWPSHAVPLRLLLHVAPEIPPSSLPPLPHSDRRGTRCLINHSPVVALLHTLHLLQRRVQADEASRGKRKEGRDASPFLPRSFFTFGGESTTDGGGKRLSHDAVSAKRETLSSLVQEEGETATSQVSPSRFPLPPPGGKRGSAVSEPQIWDADGPVSSRGCLSPAAENSASGHLCVSRAFLPVRLPTESAVAQILFGPMALAQLASSGRRQEDTAEKAPKRSPLPGEASERLRSEERKLLAGDSRPSTALGPRIAFCSLPCVALFVLQHFRAEAYYLAPRLALEGLLNAGLLFLFRGISCPAFLPSQTCIEAWEDNQTQRDEEELHRAPSEDGQTGEQCRSLWFVSPAELGLDEPLEDGPVGGEAGSLKEGSRRPRGGRDASARKEEKKPKAAACQAPVAKVGSTSSGVQKVTHTAVCKRTLFESSTRTQHAFFSAQPSSSPSRGLRLNGSVQARCGGDECVSDPCGPRSFAFASVDTQSAAAAPSCLRRGKKTPLISFVSSSSASSLSLALDVEVYDDSNDEATGRDEWDTTAANSAAALSLQKRPEKLSQFREQTGGGAKTEEDAPTSPATSASPGRDPAALAPGSPQSPASASAAFLNGSRVSTEGQPLNNRQTAFVVGMPQLDWMCGHFAMAVALGGFAHEFTACLSRRRRLRRGPVPLCSPLSAVPQFALLASSRMPPRQSSRSHSHSVEDELGTFRLAVERLQEAQEEKRDYFITHAHPPPVNLSLRRTVAKHTGRQSRTQALNRCGDGEGDENEPRDRGSGEELRRLRSGNLDEVEDKQRLEPGGGRERGLSAEPRASQKSVGQSEAEKEERRQWKRRQKFYEERSGLTAAMAVYWQLQEDFEVCSRYRQRTSGKVNGGGAAQDEAPPTPSSGEDRSRSKGASDAREFHVFLVDGTCRSEFGKSRRARTQDSKDSRASKGEACRDGDGAALAPLSQGSPRAASAGEWAACSQAEALPGGGSGSGSADAEASGFAAKERRTGTERDAKAALRKDGPRRGRSPQDHEVEAASPAVSQFNLWSCAAHSRATSASLTAGRGSEDEDCRATTPLRHSGPDSSRGAGGEGAEALDGGDGPPGSSKETLAKRRAPRKVRVESGPPSPSPKRDLARETGKNERGSVSSGGAASPEEGRRDDERRLTENGDEIAHVFLKLHTVLALLEIPVEGANPAKIEAVQKELGKHGETAFHWICFTPISVSSPPASLDPASSKPVQGLQASCRLSGQSTRAADTSASVLSPSALAEEGAAERAGSEAAVQPRASSPAGRRRGPRTAEEGTQREAKGTRIGGAERRGDSIGDAAAEKQVEPPASLHPSGKPVERFYWFSCSMGPGDAPPYAPFTRCSVLLAFSASRVWEILASAGAPSSSTVVVLEEVVESGAGGSGI</sequence>
<feature type="compositionally biased region" description="Basic and acidic residues" evidence="1">
    <location>
        <begin position="736"/>
        <end position="756"/>
    </location>
</feature>
<feature type="compositionally biased region" description="Basic and acidic residues" evidence="1">
    <location>
        <begin position="427"/>
        <end position="440"/>
    </location>
</feature>
<feature type="region of interest" description="Disordered" evidence="1">
    <location>
        <begin position="156"/>
        <end position="180"/>
    </location>
</feature>
<dbReference type="VEuPathDB" id="ToxoDB:BESB_026460"/>
<gene>
    <name evidence="2" type="ORF">BESB_026460</name>
</gene>
<feature type="region of interest" description="Disordered" evidence="1">
    <location>
        <begin position="718"/>
        <end position="761"/>
    </location>
</feature>
<evidence type="ECO:0000313" key="3">
    <source>
        <dbReference type="Proteomes" id="UP000224006"/>
    </source>
</evidence>
<feature type="region of interest" description="Disordered" evidence="1">
    <location>
        <begin position="1225"/>
        <end position="1260"/>
    </location>
</feature>
<feature type="region of interest" description="Disordered" evidence="1">
    <location>
        <begin position="427"/>
        <end position="510"/>
    </location>
</feature>
<feature type="compositionally biased region" description="Basic and acidic residues" evidence="1">
    <location>
        <begin position="1274"/>
        <end position="1300"/>
    </location>
</feature>
<feature type="region of interest" description="Disordered" evidence="1">
    <location>
        <begin position="910"/>
        <end position="963"/>
    </location>
</feature>
<feature type="compositionally biased region" description="Low complexity" evidence="1">
    <location>
        <begin position="1571"/>
        <end position="1582"/>
    </location>
</feature>
<feature type="compositionally biased region" description="Gly residues" evidence="1">
    <location>
        <begin position="1432"/>
        <end position="1447"/>
    </location>
</feature>
<feature type="region of interest" description="Disordered" evidence="1">
    <location>
        <begin position="1103"/>
        <end position="1187"/>
    </location>
</feature>
<comment type="caution">
    <text evidence="2">The sequence shown here is derived from an EMBL/GenBank/DDBJ whole genome shotgun (WGS) entry which is preliminary data.</text>
</comment>
<feature type="region of interest" description="Disordered" evidence="1">
    <location>
        <begin position="1397"/>
        <end position="1507"/>
    </location>
</feature>
<dbReference type="GeneID" id="40307698"/>
<name>A0A2A9M8F8_BESBE</name>
<feature type="region of interest" description="Disordered" evidence="1">
    <location>
        <begin position="65"/>
        <end position="93"/>
    </location>
</feature>
<feature type="compositionally biased region" description="Basic and acidic residues" evidence="1">
    <location>
        <begin position="575"/>
        <end position="585"/>
    </location>
</feature>
<dbReference type="RefSeq" id="XP_029215681.1">
    <property type="nucleotide sequence ID" value="XM_029361326.1"/>
</dbReference>
<feature type="compositionally biased region" description="Basic and acidic residues" evidence="1">
    <location>
        <begin position="1642"/>
        <end position="1664"/>
    </location>
</feature>
<feature type="compositionally biased region" description="Low complexity" evidence="1">
    <location>
        <begin position="947"/>
        <end position="963"/>
    </location>
</feature>
<dbReference type="OrthoDB" id="331990at2759"/>
<accession>A0A2A9M8F8</accession>
<feature type="region of interest" description="Disordered" evidence="1">
    <location>
        <begin position="192"/>
        <end position="220"/>
    </location>
</feature>
<feature type="compositionally biased region" description="Polar residues" evidence="1">
    <location>
        <begin position="477"/>
        <end position="494"/>
    </location>
</feature>
<feature type="region of interest" description="Disordered" evidence="1">
    <location>
        <begin position="1274"/>
        <end position="1384"/>
    </location>
</feature>
<feature type="compositionally biased region" description="Basic and acidic residues" evidence="1">
    <location>
        <begin position="319"/>
        <end position="330"/>
    </location>
</feature>
<feature type="region of interest" description="Disordered" evidence="1">
    <location>
        <begin position="1571"/>
        <end position="1664"/>
    </location>
</feature>
<feature type="compositionally biased region" description="Low complexity" evidence="1">
    <location>
        <begin position="1337"/>
        <end position="1347"/>
    </location>
</feature>